<feature type="transmembrane region" description="Helical" evidence="1">
    <location>
        <begin position="135"/>
        <end position="154"/>
    </location>
</feature>
<evidence type="ECO:0000313" key="3">
    <source>
        <dbReference type="Proteomes" id="UP000579945"/>
    </source>
</evidence>
<reference evidence="2 3" key="1">
    <citation type="submission" date="2020-08" db="EMBL/GenBank/DDBJ databases">
        <title>Sequencing the genomes of 1000 actinobacteria strains.</title>
        <authorList>
            <person name="Klenk H.-P."/>
        </authorList>
    </citation>
    <scope>NUCLEOTIDE SEQUENCE [LARGE SCALE GENOMIC DNA]</scope>
    <source>
        <strain evidence="2 3">DSM 44320</strain>
    </source>
</reference>
<keyword evidence="3" id="KW-1185">Reference proteome</keyword>
<evidence type="ECO:0000256" key="1">
    <source>
        <dbReference type="SAM" id="Phobius"/>
    </source>
</evidence>
<dbReference type="InterPro" id="IPR009339">
    <property type="entry name" value="DUF998"/>
</dbReference>
<comment type="caution">
    <text evidence="2">The sequence shown here is derived from an EMBL/GenBank/DDBJ whole genome shotgun (WGS) entry which is preliminary data.</text>
</comment>
<dbReference type="RefSeq" id="WP_183648596.1">
    <property type="nucleotide sequence ID" value="NZ_BAAAXX010000147.1"/>
</dbReference>
<feature type="transmembrane region" description="Helical" evidence="1">
    <location>
        <begin position="74"/>
        <end position="91"/>
    </location>
</feature>
<feature type="transmembrane region" description="Helical" evidence="1">
    <location>
        <begin position="174"/>
        <end position="192"/>
    </location>
</feature>
<accession>A0A7W5V4G5</accession>
<evidence type="ECO:0008006" key="4">
    <source>
        <dbReference type="Google" id="ProtNLM"/>
    </source>
</evidence>
<dbReference type="Pfam" id="PF06197">
    <property type="entry name" value="DUF998"/>
    <property type="match status" value="1"/>
</dbReference>
<dbReference type="GeneID" id="95389963"/>
<keyword evidence="1" id="KW-0812">Transmembrane</keyword>
<keyword evidence="1" id="KW-1133">Transmembrane helix</keyword>
<gene>
    <name evidence="2" type="ORF">FHR33_003536</name>
</gene>
<proteinExistence type="predicted"/>
<dbReference type="EMBL" id="JACIBV010000001">
    <property type="protein sequence ID" value="MBB3727676.1"/>
    <property type="molecule type" value="Genomic_DNA"/>
</dbReference>
<sequence length="221" mass="22602">MILLAPLVAALVCAAALTYAHLALPQQTLISDYALVPGGMAPVMIGTLALAAGCVFLAYGLTVREPGRTAATRLLLIAAAGGLMLSALFPTDPGPATSLSGEVHRWAAAVVFTSLPVAGWTLVRGRAPLPRWNLVRSLVVTAVVALAVYLAAHPAALTSPFIGGEAYYGLLERAVVVADVALVVAMGVAASLDNRLPTQIPVVTRESRPAPAAPADRAKAA</sequence>
<protein>
    <recommendedName>
        <fullName evidence="4">DUF998 domain-containing protein</fullName>
    </recommendedName>
</protein>
<name>A0A7W5V4G5_9ACTN</name>
<keyword evidence="1" id="KW-0472">Membrane</keyword>
<feature type="transmembrane region" description="Helical" evidence="1">
    <location>
        <begin position="103"/>
        <end position="123"/>
    </location>
</feature>
<organism evidence="2 3">
    <name type="scientific">Nonomuraea dietziae</name>
    <dbReference type="NCBI Taxonomy" id="65515"/>
    <lineage>
        <taxon>Bacteria</taxon>
        <taxon>Bacillati</taxon>
        <taxon>Actinomycetota</taxon>
        <taxon>Actinomycetes</taxon>
        <taxon>Streptosporangiales</taxon>
        <taxon>Streptosporangiaceae</taxon>
        <taxon>Nonomuraea</taxon>
    </lineage>
</organism>
<evidence type="ECO:0000313" key="2">
    <source>
        <dbReference type="EMBL" id="MBB3727676.1"/>
    </source>
</evidence>
<dbReference type="Proteomes" id="UP000579945">
    <property type="component" value="Unassembled WGS sequence"/>
</dbReference>
<feature type="transmembrane region" description="Helical" evidence="1">
    <location>
        <begin position="41"/>
        <end position="62"/>
    </location>
</feature>
<dbReference type="AlphaFoldDB" id="A0A7W5V4G5"/>